<feature type="transmembrane region" description="Helical" evidence="8">
    <location>
        <begin position="408"/>
        <end position="429"/>
    </location>
</feature>
<dbReference type="Pfam" id="PF07690">
    <property type="entry name" value="MFS_1"/>
    <property type="match status" value="1"/>
</dbReference>
<keyword evidence="3" id="KW-1003">Cell membrane</keyword>
<evidence type="ECO:0000256" key="7">
    <source>
        <dbReference type="SAM" id="MobiDB-lite"/>
    </source>
</evidence>
<feature type="transmembrane region" description="Helical" evidence="8">
    <location>
        <begin position="371"/>
        <end position="396"/>
    </location>
</feature>
<feature type="transmembrane region" description="Helical" evidence="8">
    <location>
        <begin position="113"/>
        <end position="134"/>
    </location>
</feature>
<evidence type="ECO:0000313" key="11">
    <source>
        <dbReference type="Proteomes" id="UP000095210"/>
    </source>
</evidence>
<organism evidence="10 11">
    <name type="scientific">Actinoalloteichus hymeniacidonis</name>
    <dbReference type="NCBI Taxonomy" id="340345"/>
    <lineage>
        <taxon>Bacteria</taxon>
        <taxon>Bacillati</taxon>
        <taxon>Actinomycetota</taxon>
        <taxon>Actinomycetes</taxon>
        <taxon>Pseudonocardiales</taxon>
        <taxon>Pseudonocardiaceae</taxon>
        <taxon>Actinoalloteichus</taxon>
    </lineage>
</organism>
<dbReference type="InterPro" id="IPR020846">
    <property type="entry name" value="MFS_dom"/>
</dbReference>
<proteinExistence type="predicted"/>
<evidence type="ECO:0000256" key="5">
    <source>
        <dbReference type="ARBA" id="ARBA00022989"/>
    </source>
</evidence>
<dbReference type="EMBL" id="CP014859">
    <property type="protein sequence ID" value="AOS61293.1"/>
    <property type="molecule type" value="Genomic_DNA"/>
</dbReference>
<accession>A0AAC9HLI1</accession>
<keyword evidence="2" id="KW-0813">Transport</keyword>
<feature type="region of interest" description="Disordered" evidence="7">
    <location>
        <begin position="469"/>
        <end position="493"/>
    </location>
</feature>
<feature type="transmembrane region" description="Helical" evidence="8">
    <location>
        <begin position="234"/>
        <end position="255"/>
    </location>
</feature>
<dbReference type="PANTHER" id="PTHR42718:SF42">
    <property type="entry name" value="EXPORT PROTEIN"/>
    <property type="match status" value="1"/>
</dbReference>
<feature type="transmembrane region" description="Helical" evidence="8">
    <location>
        <begin position="308"/>
        <end position="328"/>
    </location>
</feature>
<evidence type="ECO:0000256" key="2">
    <source>
        <dbReference type="ARBA" id="ARBA00022448"/>
    </source>
</evidence>
<dbReference type="Gene3D" id="1.20.1720.10">
    <property type="entry name" value="Multidrug resistance protein D"/>
    <property type="match status" value="1"/>
</dbReference>
<dbReference type="KEGG" id="ahm:TL08_02275"/>
<dbReference type="PROSITE" id="PS50850">
    <property type="entry name" value="MFS"/>
    <property type="match status" value="1"/>
</dbReference>
<dbReference type="GO" id="GO:0022857">
    <property type="term" value="F:transmembrane transporter activity"/>
    <property type="evidence" value="ECO:0007669"/>
    <property type="project" value="InterPro"/>
</dbReference>
<feature type="transmembrane region" description="Helical" evidence="8">
    <location>
        <begin position="64"/>
        <end position="81"/>
    </location>
</feature>
<feature type="transmembrane region" description="Helical" evidence="8">
    <location>
        <begin position="208"/>
        <end position="228"/>
    </location>
</feature>
<comment type="subcellular location">
    <subcellularLocation>
        <location evidence="1">Cell membrane</location>
        <topology evidence="1">Multi-pass membrane protein</topology>
    </subcellularLocation>
</comment>
<sequence length="493" mass="50156">MAPGASATPGRVRLADRHGRLILLATVLGSAVAGIDATVVNVALPALGADLGASFEDLQWTLNGYTLTLASLILLGGALGDRVGRRRVFVIGACWFALASALCAVSVNVEMLVAARMLQGIGGALLTPGSLALISASLHPDDRAKAVGAWSGFGGIATAIGPFLGGWLVEGPGWRWIFLINLPLAAVVVAVTLRSVPESHDTGAKRGLDITGGALGAIGLGGITFALISAGDGWSSTSTLAVVIGVIASAAFVVTERRSSHPMLPTDIFANRQFTSANLVTATVYTALGGVFFLLVVQLQASAGFSPLLAGTALLPVTLIMLACSARVGAWSARIGPKRFMSIGPLVAAAGVLLLLRVGPGSSYVTDVLPAVIVFGLGLSLIVAPLTATVLAAAETRHAGVASGVNNAIARAAQLLAVAVLPVIAGISGDDYQNADAFTSGFRIAMLVCAGILVLGAVVAMLMIRDPRPTPARRPEQPHHCAIEGPPVQAEHD</sequence>
<dbReference type="Gene3D" id="1.20.1250.20">
    <property type="entry name" value="MFS general substrate transporter like domains"/>
    <property type="match status" value="1"/>
</dbReference>
<gene>
    <name evidence="10" type="ORF">TL08_02275</name>
</gene>
<evidence type="ECO:0000256" key="6">
    <source>
        <dbReference type="ARBA" id="ARBA00023136"/>
    </source>
</evidence>
<evidence type="ECO:0000313" key="10">
    <source>
        <dbReference type="EMBL" id="AOS61293.1"/>
    </source>
</evidence>
<dbReference type="RefSeq" id="WP_069853194.1">
    <property type="nucleotide sequence ID" value="NZ_CP014859.1"/>
</dbReference>
<keyword evidence="11" id="KW-1185">Reference proteome</keyword>
<keyword evidence="6 8" id="KW-0472">Membrane</keyword>
<feature type="transmembrane region" description="Helical" evidence="8">
    <location>
        <begin position="88"/>
        <end position="107"/>
    </location>
</feature>
<feature type="transmembrane region" description="Helical" evidence="8">
    <location>
        <begin position="21"/>
        <end position="44"/>
    </location>
</feature>
<dbReference type="GO" id="GO:0005886">
    <property type="term" value="C:plasma membrane"/>
    <property type="evidence" value="ECO:0007669"/>
    <property type="project" value="UniProtKB-SubCell"/>
</dbReference>
<reference evidence="11" key="1">
    <citation type="submission" date="2016-03" db="EMBL/GenBank/DDBJ databases">
        <title>Complete genome sequence of the type strain Actinoalloteichus hymeniacidonis DSM 45092.</title>
        <authorList>
            <person name="Schaffert L."/>
            <person name="Albersmeier A."/>
            <person name="Winkler A."/>
            <person name="Kalinowski J."/>
            <person name="Zotchev S."/>
            <person name="Ruckert C."/>
        </authorList>
    </citation>
    <scope>NUCLEOTIDE SEQUENCE [LARGE SCALE GENOMIC DNA]</scope>
    <source>
        <strain evidence="11">HPA177(T) (DSM 45092(T))</strain>
    </source>
</reference>
<dbReference type="CDD" id="cd17321">
    <property type="entry name" value="MFS_MMR_MDR_like"/>
    <property type="match status" value="1"/>
</dbReference>
<feature type="transmembrane region" description="Helical" evidence="8">
    <location>
        <begin position="174"/>
        <end position="196"/>
    </location>
</feature>
<feature type="compositionally biased region" description="Basic and acidic residues" evidence="7">
    <location>
        <begin position="469"/>
        <end position="482"/>
    </location>
</feature>
<dbReference type="SUPFAM" id="SSF103473">
    <property type="entry name" value="MFS general substrate transporter"/>
    <property type="match status" value="1"/>
</dbReference>
<evidence type="ECO:0000259" key="9">
    <source>
        <dbReference type="PROSITE" id="PS50850"/>
    </source>
</evidence>
<evidence type="ECO:0000256" key="1">
    <source>
        <dbReference type="ARBA" id="ARBA00004651"/>
    </source>
</evidence>
<feature type="transmembrane region" description="Helical" evidence="8">
    <location>
        <begin position="340"/>
        <end position="359"/>
    </location>
</feature>
<evidence type="ECO:0000256" key="8">
    <source>
        <dbReference type="SAM" id="Phobius"/>
    </source>
</evidence>
<keyword evidence="5 8" id="KW-1133">Transmembrane helix</keyword>
<dbReference type="AlphaFoldDB" id="A0AAC9HLI1"/>
<dbReference type="InterPro" id="IPR011701">
    <property type="entry name" value="MFS"/>
</dbReference>
<dbReference type="NCBIfam" id="TIGR00711">
    <property type="entry name" value="efflux_EmrB"/>
    <property type="match status" value="1"/>
</dbReference>
<name>A0AAC9HLI1_9PSEU</name>
<keyword evidence="4 8" id="KW-0812">Transmembrane</keyword>
<feature type="transmembrane region" description="Helical" evidence="8">
    <location>
        <begin position="276"/>
        <end position="296"/>
    </location>
</feature>
<dbReference type="PANTHER" id="PTHR42718">
    <property type="entry name" value="MAJOR FACILITATOR SUPERFAMILY MULTIDRUG TRANSPORTER MFSC"/>
    <property type="match status" value="1"/>
</dbReference>
<protein>
    <submittedName>
        <fullName evidence="10">Drug resistance transporter, EmrB/QacA subfamily</fullName>
    </submittedName>
</protein>
<feature type="domain" description="Major facilitator superfamily (MFS) profile" evidence="9">
    <location>
        <begin position="22"/>
        <end position="468"/>
    </location>
</feature>
<feature type="transmembrane region" description="Helical" evidence="8">
    <location>
        <begin position="146"/>
        <end position="168"/>
    </location>
</feature>
<dbReference type="InterPro" id="IPR004638">
    <property type="entry name" value="EmrB-like"/>
</dbReference>
<dbReference type="InterPro" id="IPR036259">
    <property type="entry name" value="MFS_trans_sf"/>
</dbReference>
<evidence type="ECO:0000256" key="3">
    <source>
        <dbReference type="ARBA" id="ARBA00022475"/>
    </source>
</evidence>
<feature type="transmembrane region" description="Helical" evidence="8">
    <location>
        <begin position="441"/>
        <end position="464"/>
    </location>
</feature>
<dbReference type="Proteomes" id="UP000095210">
    <property type="component" value="Chromosome"/>
</dbReference>
<evidence type="ECO:0000256" key="4">
    <source>
        <dbReference type="ARBA" id="ARBA00022692"/>
    </source>
</evidence>